<sequence length="186" mass="21254">MEGMLDWGFLKRINGNIISLTCAMLCHVLRAWQTRIFKTPAQFKHDVVRDCFVRQRNTWLLFAKETREAFVLNLRRTITRRLDNQHSIRQERREGFRTTMTPITQNCSVTRSLPMSVDLESGFLDSDPASPEDGGRQTEELGLENARSPDPSSPRLLSLEDFEAGEVSPGGGVEIYNRMPRAGQKK</sequence>
<reference evidence="2 3" key="1">
    <citation type="submission" date="2017-04" db="EMBL/GenBank/DDBJ databases">
        <title>Draft genome sequence of Tuber borchii Vittad., a whitish edible truffle.</title>
        <authorList>
            <consortium name="DOE Joint Genome Institute"/>
            <person name="Murat C."/>
            <person name="Kuo A."/>
            <person name="Barry K.W."/>
            <person name="Clum A."/>
            <person name="Dockter R.B."/>
            <person name="Fauchery L."/>
            <person name="Iotti M."/>
            <person name="Kohler A."/>
            <person name="Labutti K."/>
            <person name="Lindquist E.A."/>
            <person name="Lipzen A."/>
            <person name="Ohm R.A."/>
            <person name="Wang M."/>
            <person name="Grigoriev I.V."/>
            <person name="Zambonelli A."/>
            <person name="Martin F.M."/>
        </authorList>
    </citation>
    <scope>NUCLEOTIDE SEQUENCE [LARGE SCALE GENOMIC DNA]</scope>
    <source>
        <strain evidence="2 3">Tbo3840</strain>
    </source>
</reference>
<protein>
    <submittedName>
        <fullName evidence="2">Uncharacterized protein</fullName>
    </submittedName>
</protein>
<dbReference type="EMBL" id="NESQ01000132">
    <property type="protein sequence ID" value="PUU78002.1"/>
    <property type="molecule type" value="Genomic_DNA"/>
</dbReference>
<feature type="region of interest" description="Disordered" evidence="1">
    <location>
        <begin position="120"/>
        <end position="186"/>
    </location>
</feature>
<evidence type="ECO:0000313" key="3">
    <source>
        <dbReference type="Proteomes" id="UP000244722"/>
    </source>
</evidence>
<evidence type="ECO:0000313" key="2">
    <source>
        <dbReference type="EMBL" id="PUU78002.1"/>
    </source>
</evidence>
<gene>
    <name evidence="2" type="ORF">B9Z19DRAFT_1127417</name>
</gene>
<accession>A0A2T6ZR93</accession>
<dbReference type="OrthoDB" id="5400463at2759"/>
<comment type="caution">
    <text evidence="2">The sequence shown here is derived from an EMBL/GenBank/DDBJ whole genome shotgun (WGS) entry which is preliminary data.</text>
</comment>
<dbReference type="AlphaFoldDB" id="A0A2T6ZR93"/>
<feature type="compositionally biased region" description="Low complexity" evidence="1">
    <location>
        <begin position="148"/>
        <end position="159"/>
    </location>
</feature>
<keyword evidence="3" id="KW-1185">Reference proteome</keyword>
<dbReference type="Proteomes" id="UP000244722">
    <property type="component" value="Unassembled WGS sequence"/>
</dbReference>
<evidence type="ECO:0000256" key="1">
    <source>
        <dbReference type="SAM" id="MobiDB-lite"/>
    </source>
</evidence>
<name>A0A2T6ZR93_TUBBO</name>
<proteinExistence type="predicted"/>
<organism evidence="2 3">
    <name type="scientific">Tuber borchii</name>
    <name type="common">White truffle</name>
    <dbReference type="NCBI Taxonomy" id="42251"/>
    <lineage>
        <taxon>Eukaryota</taxon>
        <taxon>Fungi</taxon>
        <taxon>Dikarya</taxon>
        <taxon>Ascomycota</taxon>
        <taxon>Pezizomycotina</taxon>
        <taxon>Pezizomycetes</taxon>
        <taxon>Pezizales</taxon>
        <taxon>Tuberaceae</taxon>
        <taxon>Tuber</taxon>
    </lineage>
</organism>